<evidence type="ECO:0000313" key="1">
    <source>
        <dbReference type="EMBL" id="SVE07705.1"/>
    </source>
</evidence>
<feature type="non-terminal residue" evidence="1">
    <location>
        <position position="67"/>
    </location>
</feature>
<proteinExistence type="predicted"/>
<sequence length="67" mass="7452">MKRAAIFLLLFSLASASAGTFTLDTRSRARNASGDWSVRQQKVLWDAKATAVIVCDMWDLHHCKNAV</sequence>
<reference evidence="1" key="1">
    <citation type="submission" date="2018-05" db="EMBL/GenBank/DDBJ databases">
        <authorList>
            <person name="Lanie J.A."/>
            <person name="Ng W.-L."/>
            <person name="Kazmierczak K.M."/>
            <person name="Andrzejewski T.M."/>
            <person name="Davidsen T.M."/>
            <person name="Wayne K.J."/>
            <person name="Tettelin H."/>
            <person name="Glass J.I."/>
            <person name="Rusch D."/>
            <person name="Podicherti R."/>
            <person name="Tsui H.-C.T."/>
            <person name="Winkler M.E."/>
        </authorList>
    </citation>
    <scope>NUCLEOTIDE SEQUENCE</scope>
</reference>
<gene>
    <name evidence="1" type="ORF">METZ01_LOCUS460559</name>
</gene>
<organism evidence="1">
    <name type="scientific">marine metagenome</name>
    <dbReference type="NCBI Taxonomy" id="408172"/>
    <lineage>
        <taxon>unclassified sequences</taxon>
        <taxon>metagenomes</taxon>
        <taxon>ecological metagenomes</taxon>
    </lineage>
</organism>
<accession>A0A383AKI4</accession>
<name>A0A383AKI4_9ZZZZ</name>
<dbReference type="EMBL" id="UINC01192518">
    <property type="protein sequence ID" value="SVE07705.1"/>
    <property type="molecule type" value="Genomic_DNA"/>
</dbReference>
<protein>
    <submittedName>
        <fullName evidence="1">Uncharacterized protein</fullName>
    </submittedName>
</protein>
<dbReference type="AlphaFoldDB" id="A0A383AKI4"/>